<dbReference type="InterPro" id="IPR032135">
    <property type="entry name" value="DUF4817"/>
</dbReference>
<evidence type="ECO:0000313" key="4">
    <source>
        <dbReference type="Proteomes" id="UP001148838"/>
    </source>
</evidence>
<gene>
    <name evidence="3" type="ORF">ANN_02614</name>
</gene>
<dbReference type="Pfam" id="PF16087">
    <property type="entry name" value="DUF4817"/>
    <property type="match status" value="1"/>
</dbReference>
<name>A0ABQ8TZR1_PERAM</name>
<protein>
    <recommendedName>
        <fullName evidence="2">DUF4817 domain-containing protein</fullName>
    </recommendedName>
</protein>
<keyword evidence="4" id="KW-1185">Reference proteome</keyword>
<evidence type="ECO:0000313" key="3">
    <source>
        <dbReference type="EMBL" id="KAJ4451172.1"/>
    </source>
</evidence>
<organism evidence="3 4">
    <name type="scientific">Periplaneta americana</name>
    <name type="common">American cockroach</name>
    <name type="synonym">Blatta americana</name>
    <dbReference type="NCBI Taxonomy" id="6978"/>
    <lineage>
        <taxon>Eukaryota</taxon>
        <taxon>Metazoa</taxon>
        <taxon>Ecdysozoa</taxon>
        <taxon>Arthropoda</taxon>
        <taxon>Hexapoda</taxon>
        <taxon>Insecta</taxon>
        <taxon>Pterygota</taxon>
        <taxon>Neoptera</taxon>
        <taxon>Polyneoptera</taxon>
        <taxon>Dictyoptera</taxon>
        <taxon>Blattodea</taxon>
        <taxon>Blattoidea</taxon>
        <taxon>Blattidae</taxon>
        <taxon>Blattinae</taxon>
        <taxon>Periplaneta</taxon>
    </lineage>
</organism>
<evidence type="ECO:0000259" key="2">
    <source>
        <dbReference type="Pfam" id="PF16087"/>
    </source>
</evidence>
<dbReference type="EMBL" id="JAJSOF020000001">
    <property type="protein sequence ID" value="KAJ4451172.1"/>
    <property type="molecule type" value="Genomic_DNA"/>
</dbReference>
<feature type="domain" description="DUF4817" evidence="2">
    <location>
        <begin position="236"/>
        <end position="272"/>
    </location>
</feature>
<proteinExistence type="predicted"/>
<accession>A0ABQ8TZR1</accession>
<reference evidence="3 4" key="1">
    <citation type="journal article" date="2022" name="Allergy">
        <title>Genome assembly and annotation of Periplaneta americana reveal a comprehensive cockroach allergen profile.</title>
        <authorList>
            <person name="Wang L."/>
            <person name="Xiong Q."/>
            <person name="Saelim N."/>
            <person name="Wang L."/>
            <person name="Nong W."/>
            <person name="Wan A.T."/>
            <person name="Shi M."/>
            <person name="Liu X."/>
            <person name="Cao Q."/>
            <person name="Hui J.H.L."/>
            <person name="Sookrung N."/>
            <person name="Leung T.F."/>
            <person name="Tungtrongchitr A."/>
            <person name="Tsui S.K.W."/>
        </authorList>
    </citation>
    <scope>NUCLEOTIDE SEQUENCE [LARGE SCALE GENOMIC DNA]</scope>
    <source>
        <strain evidence="3">PWHHKU_190912</strain>
    </source>
</reference>
<feature type="compositionally biased region" description="Gly residues" evidence="1">
    <location>
        <begin position="103"/>
        <end position="120"/>
    </location>
</feature>
<feature type="region of interest" description="Disordered" evidence="1">
    <location>
        <begin position="39"/>
        <end position="125"/>
    </location>
</feature>
<comment type="caution">
    <text evidence="3">The sequence shown here is derived from an EMBL/GenBank/DDBJ whole genome shotgun (WGS) entry which is preliminary data.</text>
</comment>
<evidence type="ECO:0000256" key="1">
    <source>
        <dbReference type="SAM" id="MobiDB-lite"/>
    </source>
</evidence>
<dbReference type="Proteomes" id="UP001148838">
    <property type="component" value="Unassembled WGS sequence"/>
</dbReference>
<sequence>MPERNSGSADKRLSRLRYAAPMAPIQVVSKVMIKNVGMRRLFKGSTTPGPEGGSRSSPAERPKTLRRLKNVYDNTSGANGTAGKLEDGEEVITKRSTSSSSRSGGGTVSTGSGSGPGGDKGQSLSILSPFDEQEEWAKISEIMASFGTGLVRESVFVSELEKEFQSRLVNRCSYIKEHISSEPRTVDELNFIAEVEEVDRNIEILGGGRSPFKNKRKYVDTDRRILRIVEKYTQNKEYADIVYVYGLCDGNATAAVLAYQARFPNRRIPSAQFKVCHGSLYAVMWLADEPTEFNLPTLPQRCITYEAEKLPSKYGVHSEEYIPIRTVTPVVAGM</sequence>